<dbReference type="EMBL" id="ACQA01000002">
    <property type="protein sequence ID" value="EEQ94003.1"/>
    <property type="molecule type" value="Genomic_DNA"/>
</dbReference>
<name>C4WNS6_9HYPH</name>
<dbReference type="HOGENOM" id="CLU_2539244_0_0_5"/>
<evidence type="ECO:0000313" key="2">
    <source>
        <dbReference type="Proteomes" id="UP000004386"/>
    </source>
</evidence>
<organism evidence="1 2">
    <name type="scientific">Brucella intermedia LMG 3301</name>
    <dbReference type="NCBI Taxonomy" id="641118"/>
    <lineage>
        <taxon>Bacteria</taxon>
        <taxon>Pseudomonadati</taxon>
        <taxon>Pseudomonadota</taxon>
        <taxon>Alphaproteobacteria</taxon>
        <taxon>Hyphomicrobiales</taxon>
        <taxon>Brucellaceae</taxon>
        <taxon>Brucella/Ochrobactrum group</taxon>
        <taxon>Brucella</taxon>
    </lineage>
</organism>
<sequence>MNLHRSGSFVQYLQMNSYGARPLRVFNRRVKIVGRYEIVEMLAESVAALIIKRLTVVSLMVRFMRSIWPLVQGCFVLVVRCSI</sequence>
<accession>C4WNS6</accession>
<protein>
    <submittedName>
        <fullName evidence="1">Uncharacterized protein</fullName>
    </submittedName>
</protein>
<gene>
    <name evidence="1" type="ORF">OINT_2001203</name>
</gene>
<dbReference type="Proteomes" id="UP000004386">
    <property type="component" value="Unassembled WGS sequence"/>
</dbReference>
<reference evidence="1 2" key="1">
    <citation type="submission" date="2009-05" db="EMBL/GenBank/DDBJ databases">
        <authorList>
            <person name="Setubal J.C."/>
            <person name="Boyle S."/>
            <person name="Crasta O.R."/>
            <person name="Gillespie J.J."/>
            <person name="Kenyon R.W."/>
            <person name="Lu J."/>
            <person name="Mane S."/>
            <person name="Nagrani S."/>
            <person name="Shallom J.M."/>
            <person name="Shallom S."/>
            <person name="Shukla M."/>
            <person name="Snyder E.E."/>
            <person name="Sobral B.W."/>
            <person name="Wattam A.R."/>
            <person name="Will R."/>
            <person name="Williams K."/>
            <person name="Yoo H."/>
            <person name="Munk C."/>
            <person name="Tapia R."/>
            <person name="Green L."/>
            <person name="Rogers Y."/>
            <person name="Detter J.C."/>
            <person name="Bruce D."/>
            <person name="Brettin T.S."/>
            <person name="Tsolis R."/>
        </authorList>
    </citation>
    <scope>NUCLEOTIDE SEQUENCE [LARGE SCALE GENOMIC DNA]</scope>
    <source>
        <strain evidence="1 2">LMG 3301</strain>
    </source>
</reference>
<evidence type="ECO:0000313" key="1">
    <source>
        <dbReference type="EMBL" id="EEQ94003.1"/>
    </source>
</evidence>
<proteinExistence type="predicted"/>
<comment type="caution">
    <text evidence="1">The sequence shown here is derived from an EMBL/GenBank/DDBJ whole genome shotgun (WGS) entry which is preliminary data.</text>
</comment>
<dbReference type="AlphaFoldDB" id="C4WNS6"/>